<gene>
    <name evidence="5" type="ORF">DXC40_11695</name>
</gene>
<dbReference type="GO" id="GO:0009116">
    <property type="term" value="P:nucleoside metabolic process"/>
    <property type="evidence" value="ECO:0007669"/>
    <property type="project" value="InterPro"/>
</dbReference>
<dbReference type="InterPro" id="IPR000845">
    <property type="entry name" value="Nucleoside_phosphorylase_d"/>
</dbReference>
<protein>
    <recommendedName>
        <fullName evidence="2">Uridine phosphorylase</fullName>
        <ecNumber evidence="1">2.4.2.3</ecNumber>
    </recommendedName>
</protein>
<evidence type="ECO:0000313" key="6">
    <source>
        <dbReference type="Proteomes" id="UP000260828"/>
    </source>
</evidence>
<evidence type="ECO:0000256" key="2">
    <source>
        <dbReference type="ARBA" id="ARBA00021980"/>
    </source>
</evidence>
<evidence type="ECO:0000259" key="4">
    <source>
        <dbReference type="Pfam" id="PF01048"/>
    </source>
</evidence>
<feature type="domain" description="Nucleoside phosphorylase" evidence="4">
    <location>
        <begin position="43"/>
        <end position="232"/>
    </location>
</feature>
<dbReference type="RefSeq" id="WP_006873444.1">
    <property type="nucleotide sequence ID" value="NZ_JAYAYQ010000056.1"/>
</dbReference>
<reference evidence="5 6" key="1">
    <citation type="submission" date="2018-08" db="EMBL/GenBank/DDBJ databases">
        <title>A genome reference for cultivated species of the human gut microbiota.</title>
        <authorList>
            <person name="Zou Y."/>
            <person name="Xue W."/>
            <person name="Luo G."/>
        </authorList>
    </citation>
    <scope>NUCLEOTIDE SEQUENCE [LARGE SCALE GENOMIC DNA]</scope>
    <source>
        <strain evidence="5 6">TF05-12AC</strain>
    </source>
</reference>
<dbReference type="Pfam" id="PF01048">
    <property type="entry name" value="PNP_UDP_1"/>
    <property type="match status" value="1"/>
</dbReference>
<evidence type="ECO:0000313" key="5">
    <source>
        <dbReference type="EMBL" id="RGE66901.1"/>
    </source>
</evidence>
<dbReference type="Gene3D" id="3.40.50.1580">
    <property type="entry name" value="Nucleoside phosphorylase domain"/>
    <property type="match status" value="1"/>
</dbReference>
<dbReference type="Proteomes" id="UP000260828">
    <property type="component" value="Unassembled WGS sequence"/>
</dbReference>
<dbReference type="GO" id="GO:0004850">
    <property type="term" value="F:uridine phosphorylase activity"/>
    <property type="evidence" value="ECO:0007669"/>
    <property type="project" value="UniProtKB-EC"/>
</dbReference>
<sequence length="262" mass="28568">MVMPLPPLKATIPQDGKSWWLRLARDGTPEKFIFTLLLDMEPEHFLKQMDDIAVLSQFGEYTVYSGLFEGERLGLLYHGSGSFSVSTAIDELAALGVRAILRVGNSGGMRPDLKIGDLVICSGGIREDRVMLDYVPVEYPAVPSRHMVQAEIAAFESLEIPFKEGLTLSVGTMYPGSGFETARGVIDQTVLDRVHLWKKIGAANVDIETTTVLTMTRLFGMHGGALLGIGNDTSSGEGAFLNGSVRERMALLGLKTLHNLRV</sequence>
<dbReference type="InterPro" id="IPR035994">
    <property type="entry name" value="Nucleoside_phosphorylase_sf"/>
</dbReference>
<dbReference type="PANTHER" id="PTHR43691:SF11">
    <property type="entry name" value="FI09636P-RELATED"/>
    <property type="match status" value="1"/>
</dbReference>
<dbReference type="EC" id="2.4.2.3" evidence="1"/>
<comment type="caution">
    <text evidence="5">The sequence shown here is derived from an EMBL/GenBank/DDBJ whole genome shotgun (WGS) entry which is preliminary data.</text>
</comment>
<evidence type="ECO:0000256" key="1">
    <source>
        <dbReference type="ARBA" id="ARBA00011888"/>
    </source>
</evidence>
<proteinExistence type="predicted"/>
<dbReference type="SUPFAM" id="SSF53167">
    <property type="entry name" value="Purine and uridine phosphorylases"/>
    <property type="match status" value="1"/>
</dbReference>
<evidence type="ECO:0000256" key="3">
    <source>
        <dbReference type="ARBA" id="ARBA00048447"/>
    </source>
</evidence>
<dbReference type="PANTHER" id="PTHR43691">
    <property type="entry name" value="URIDINE PHOSPHORYLASE"/>
    <property type="match status" value="1"/>
</dbReference>
<comment type="catalytic activity">
    <reaction evidence="3">
        <text>uridine + phosphate = alpha-D-ribose 1-phosphate + uracil</text>
        <dbReference type="Rhea" id="RHEA:24388"/>
        <dbReference type="ChEBI" id="CHEBI:16704"/>
        <dbReference type="ChEBI" id="CHEBI:17568"/>
        <dbReference type="ChEBI" id="CHEBI:43474"/>
        <dbReference type="ChEBI" id="CHEBI:57720"/>
        <dbReference type="EC" id="2.4.2.3"/>
    </reaction>
</comment>
<name>A0A3E3IIY4_9FIRM</name>
<accession>A0A3E3IIY4</accession>
<dbReference type="AlphaFoldDB" id="A0A3E3IIY4"/>
<dbReference type="GO" id="GO:0005829">
    <property type="term" value="C:cytosol"/>
    <property type="evidence" value="ECO:0007669"/>
    <property type="project" value="TreeGrafter"/>
</dbReference>
<organism evidence="5 6">
    <name type="scientific">Anaerotruncus colihominis</name>
    <dbReference type="NCBI Taxonomy" id="169435"/>
    <lineage>
        <taxon>Bacteria</taxon>
        <taxon>Bacillati</taxon>
        <taxon>Bacillota</taxon>
        <taxon>Clostridia</taxon>
        <taxon>Eubacteriales</taxon>
        <taxon>Oscillospiraceae</taxon>
        <taxon>Anaerotruncus</taxon>
    </lineage>
</organism>
<dbReference type="EMBL" id="QVME01000006">
    <property type="protein sequence ID" value="RGE66901.1"/>
    <property type="molecule type" value="Genomic_DNA"/>
</dbReference>